<evidence type="ECO:0000256" key="1">
    <source>
        <dbReference type="SAM" id="MobiDB-lite"/>
    </source>
</evidence>
<accession>A0ABW7TD39</accession>
<keyword evidence="3" id="KW-1185">Reference proteome</keyword>
<comment type="caution">
    <text evidence="2">The sequence shown here is derived from an EMBL/GenBank/DDBJ whole genome shotgun (WGS) entry which is preliminary data.</text>
</comment>
<sequence length="78" mass="8463">MARITVKVEPLHADGTTCDHAVSPSGKPRDSDSGCAGRRSYRVWCSSCGQVGKPHGLRVLAEPEQARHRAQHQVATTR</sequence>
<gene>
    <name evidence="2" type="ORF">ACH4TF_34375</name>
</gene>
<reference evidence="2 3" key="1">
    <citation type="submission" date="2024-10" db="EMBL/GenBank/DDBJ databases">
        <title>The Natural Products Discovery Center: Release of the First 8490 Sequenced Strains for Exploring Actinobacteria Biosynthetic Diversity.</title>
        <authorList>
            <person name="Kalkreuter E."/>
            <person name="Kautsar S.A."/>
            <person name="Yang D."/>
            <person name="Bader C.D."/>
            <person name="Teijaro C.N."/>
            <person name="Fluegel L."/>
            <person name="Davis C.M."/>
            <person name="Simpson J.R."/>
            <person name="Lauterbach L."/>
            <person name="Steele A.D."/>
            <person name="Gui C."/>
            <person name="Meng S."/>
            <person name="Li G."/>
            <person name="Viehrig K."/>
            <person name="Ye F."/>
            <person name="Su P."/>
            <person name="Kiefer A.F."/>
            <person name="Nichols A."/>
            <person name="Cepeda A.J."/>
            <person name="Yan W."/>
            <person name="Fan B."/>
            <person name="Jiang Y."/>
            <person name="Adhikari A."/>
            <person name="Zheng C.-J."/>
            <person name="Schuster L."/>
            <person name="Cowan T.M."/>
            <person name="Smanski M.J."/>
            <person name="Chevrette M.G."/>
            <person name="De Carvalho L.P.S."/>
            <person name="Shen B."/>
        </authorList>
    </citation>
    <scope>NUCLEOTIDE SEQUENCE [LARGE SCALE GENOMIC DNA]</scope>
    <source>
        <strain evidence="2 3">NPDC020979</strain>
    </source>
</reference>
<dbReference type="RefSeq" id="WP_397615037.1">
    <property type="nucleotide sequence ID" value="NZ_JBIRRB010000024.1"/>
</dbReference>
<dbReference type="Proteomes" id="UP001611162">
    <property type="component" value="Unassembled WGS sequence"/>
</dbReference>
<dbReference type="EMBL" id="JBIRRB010000024">
    <property type="protein sequence ID" value="MFI0915471.1"/>
    <property type="molecule type" value="Genomic_DNA"/>
</dbReference>
<organism evidence="2 3">
    <name type="scientific">Streptomyces abikoensis</name>
    <dbReference type="NCBI Taxonomy" id="97398"/>
    <lineage>
        <taxon>Bacteria</taxon>
        <taxon>Bacillati</taxon>
        <taxon>Actinomycetota</taxon>
        <taxon>Actinomycetes</taxon>
        <taxon>Kitasatosporales</taxon>
        <taxon>Streptomycetaceae</taxon>
        <taxon>Streptomyces</taxon>
    </lineage>
</organism>
<feature type="region of interest" description="Disordered" evidence="1">
    <location>
        <begin position="15"/>
        <end position="35"/>
    </location>
</feature>
<evidence type="ECO:0000313" key="2">
    <source>
        <dbReference type="EMBL" id="MFI0915471.1"/>
    </source>
</evidence>
<evidence type="ECO:0000313" key="3">
    <source>
        <dbReference type="Proteomes" id="UP001611162"/>
    </source>
</evidence>
<proteinExistence type="predicted"/>
<protein>
    <submittedName>
        <fullName evidence="2">Uncharacterized protein</fullName>
    </submittedName>
</protein>
<name>A0ABW7TD39_9ACTN</name>